<gene>
    <name evidence="2" type="ORF">O181_024542</name>
</gene>
<dbReference type="Proteomes" id="UP000765509">
    <property type="component" value="Unassembled WGS sequence"/>
</dbReference>
<reference evidence="2" key="1">
    <citation type="submission" date="2021-03" db="EMBL/GenBank/DDBJ databases">
        <title>Draft genome sequence of rust myrtle Austropuccinia psidii MF-1, a brazilian biotype.</title>
        <authorList>
            <person name="Quecine M.C."/>
            <person name="Pachon D.M.R."/>
            <person name="Bonatelli M.L."/>
            <person name="Correr F.H."/>
            <person name="Franceschini L.M."/>
            <person name="Leite T.F."/>
            <person name="Margarido G.R.A."/>
            <person name="Almeida C.A."/>
            <person name="Ferrarezi J.A."/>
            <person name="Labate C.A."/>
        </authorList>
    </citation>
    <scope>NUCLEOTIDE SEQUENCE</scope>
    <source>
        <strain evidence="2">MF-1</strain>
    </source>
</reference>
<accession>A0A9Q3GZ27</accession>
<evidence type="ECO:0000256" key="1">
    <source>
        <dbReference type="SAM" id="MobiDB-lite"/>
    </source>
</evidence>
<evidence type="ECO:0000313" key="3">
    <source>
        <dbReference type="Proteomes" id="UP000765509"/>
    </source>
</evidence>
<name>A0A9Q3GZ27_9BASI</name>
<feature type="region of interest" description="Disordered" evidence="1">
    <location>
        <begin position="1"/>
        <end position="32"/>
    </location>
</feature>
<feature type="region of interest" description="Disordered" evidence="1">
    <location>
        <begin position="47"/>
        <end position="108"/>
    </location>
</feature>
<proteinExistence type="predicted"/>
<comment type="caution">
    <text evidence="2">The sequence shown here is derived from an EMBL/GenBank/DDBJ whole genome shotgun (WGS) entry which is preliminary data.</text>
</comment>
<sequence length="130" mass="14501">MDLQSTPNLPPLPPEDTVEEHHSEEIAGEDQTVKIQSLMKQMQDILLTKNKKKGKRRGSEFYTPGASASEPTLPSHVRPEESPSSPTPGPRATSTPATEARAQSIPRRIFLSKSTCQAHYIKRSQEWKIL</sequence>
<organism evidence="2 3">
    <name type="scientific">Austropuccinia psidii MF-1</name>
    <dbReference type="NCBI Taxonomy" id="1389203"/>
    <lineage>
        <taxon>Eukaryota</taxon>
        <taxon>Fungi</taxon>
        <taxon>Dikarya</taxon>
        <taxon>Basidiomycota</taxon>
        <taxon>Pucciniomycotina</taxon>
        <taxon>Pucciniomycetes</taxon>
        <taxon>Pucciniales</taxon>
        <taxon>Sphaerophragmiaceae</taxon>
        <taxon>Austropuccinia</taxon>
    </lineage>
</organism>
<dbReference type="EMBL" id="AVOT02007868">
    <property type="protein sequence ID" value="MBW0484827.1"/>
    <property type="molecule type" value="Genomic_DNA"/>
</dbReference>
<keyword evidence="3" id="KW-1185">Reference proteome</keyword>
<evidence type="ECO:0000313" key="2">
    <source>
        <dbReference type="EMBL" id="MBW0484827.1"/>
    </source>
</evidence>
<dbReference type="AlphaFoldDB" id="A0A9Q3GZ27"/>
<protein>
    <submittedName>
        <fullName evidence="2">Uncharacterized protein</fullName>
    </submittedName>
</protein>